<dbReference type="PRINTS" id="PR00502">
    <property type="entry name" value="NUDIXFAMILY"/>
</dbReference>
<keyword evidence="3 5" id="KW-0378">Hydrolase</keyword>
<dbReference type="InterPro" id="IPR020476">
    <property type="entry name" value="Nudix_hydrolase"/>
</dbReference>
<comment type="caution">
    <text evidence="7">The sequence shown here is derived from an EMBL/GenBank/DDBJ whole genome shotgun (WGS) entry which is preliminary data.</text>
</comment>
<evidence type="ECO:0000259" key="6">
    <source>
        <dbReference type="PROSITE" id="PS51462"/>
    </source>
</evidence>
<keyword evidence="4" id="KW-0460">Magnesium</keyword>
<dbReference type="PANTHER" id="PTHR43046">
    <property type="entry name" value="GDP-MANNOSE MANNOSYL HYDROLASE"/>
    <property type="match status" value="1"/>
</dbReference>
<dbReference type="CDD" id="cd18876">
    <property type="entry name" value="NUDIX_Hydrolase"/>
    <property type="match status" value="1"/>
</dbReference>
<comment type="cofactor">
    <cofactor evidence="1">
        <name>Mg(2+)</name>
        <dbReference type="ChEBI" id="CHEBI:18420"/>
    </cofactor>
</comment>
<proteinExistence type="inferred from homology"/>
<comment type="similarity">
    <text evidence="2 5">Belongs to the Nudix hydrolase family.</text>
</comment>
<dbReference type="Pfam" id="PF00293">
    <property type="entry name" value="NUDIX"/>
    <property type="match status" value="1"/>
</dbReference>
<sequence>MACVTDEQRWAYLAEGNARQARKRVAADVVVRDTAGRVLLVDPTYKEHWDLPGGMAEANEPPRAAAERELREELGLVTTVGRVLVVDWDGPHGPWDDQLVFVFDGGVLDPVRAAALRVADHELAGFEFVPSTGLQDRLRADMVDRATRALDALRTGVTHYGEHRRGEEDWSHG</sequence>
<dbReference type="PROSITE" id="PS00893">
    <property type="entry name" value="NUDIX_BOX"/>
    <property type="match status" value="1"/>
</dbReference>
<evidence type="ECO:0000256" key="3">
    <source>
        <dbReference type="ARBA" id="ARBA00022801"/>
    </source>
</evidence>
<dbReference type="EMBL" id="MSIE01000029">
    <property type="protein sequence ID" value="OLF16394.1"/>
    <property type="molecule type" value="Genomic_DNA"/>
</dbReference>
<dbReference type="SUPFAM" id="SSF55811">
    <property type="entry name" value="Nudix"/>
    <property type="match status" value="1"/>
</dbReference>
<feature type="domain" description="Nudix hydrolase" evidence="6">
    <location>
        <begin position="22"/>
        <end position="151"/>
    </location>
</feature>
<keyword evidence="8" id="KW-1185">Reference proteome</keyword>
<dbReference type="InterPro" id="IPR000086">
    <property type="entry name" value="NUDIX_hydrolase_dom"/>
</dbReference>
<evidence type="ECO:0000256" key="4">
    <source>
        <dbReference type="ARBA" id="ARBA00022842"/>
    </source>
</evidence>
<evidence type="ECO:0000256" key="2">
    <source>
        <dbReference type="ARBA" id="ARBA00005582"/>
    </source>
</evidence>
<dbReference type="OrthoDB" id="4247482at2"/>
<evidence type="ECO:0000256" key="1">
    <source>
        <dbReference type="ARBA" id="ARBA00001946"/>
    </source>
</evidence>
<dbReference type="STRING" id="1912961.BU204_16175"/>
<dbReference type="GO" id="GO:0016787">
    <property type="term" value="F:hydrolase activity"/>
    <property type="evidence" value="ECO:0007669"/>
    <property type="project" value="UniProtKB-KW"/>
</dbReference>
<evidence type="ECO:0000313" key="8">
    <source>
        <dbReference type="Proteomes" id="UP000185596"/>
    </source>
</evidence>
<accession>A0A1Q8CPW3</accession>
<dbReference type="PROSITE" id="PS51462">
    <property type="entry name" value="NUDIX"/>
    <property type="match status" value="1"/>
</dbReference>
<dbReference type="AlphaFoldDB" id="A0A1Q8CPW3"/>
<evidence type="ECO:0000256" key="5">
    <source>
        <dbReference type="RuleBase" id="RU003476"/>
    </source>
</evidence>
<name>A0A1Q8CPW3_9PSEU</name>
<dbReference type="InterPro" id="IPR020084">
    <property type="entry name" value="NUDIX_hydrolase_CS"/>
</dbReference>
<dbReference type="Proteomes" id="UP000185596">
    <property type="component" value="Unassembled WGS sequence"/>
</dbReference>
<organism evidence="7 8">
    <name type="scientific">Actinophytocola xanthii</name>
    <dbReference type="NCBI Taxonomy" id="1912961"/>
    <lineage>
        <taxon>Bacteria</taxon>
        <taxon>Bacillati</taxon>
        <taxon>Actinomycetota</taxon>
        <taxon>Actinomycetes</taxon>
        <taxon>Pseudonocardiales</taxon>
        <taxon>Pseudonocardiaceae</taxon>
    </lineage>
</organism>
<dbReference type="PANTHER" id="PTHR43046:SF12">
    <property type="entry name" value="GDP-MANNOSE MANNOSYL HYDROLASE"/>
    <property type="match status" value="1"/>
</dbReference>
<protein>
    <submittedName>
        <fullName evidence="7">NUDIX hydrolase</fullName>
    </submittedName>
</protein>
<gene>
    <name evidence="7" type="ORF">BU204_16175</name>
</gene>
<evidence type="ECO:0000313" key="7">
    <source>
        <dbReference type="EMBL" id="OLF16394.1"/>
    </source>
</evidence>
<dbReference type="InterPro" id="IPR015797">
    <property type="entry name" value="NUDIX_hydrolase-like_dom_sf"/>
</dbReference>
<reference evidence="7 8" key="1">
    <citation type="submission" date="2016-12" db="EMBL/GenBank/DDBJ databases">
        <title>The draft genome sequence of Actinophytocola sp. 11-183.</title>
        <authorList>
            <person name="Wang W."/>
            <person name="Yuan L."/>
        </authorList>
    </citation>
    <scope>NUCLEOTIDE SEQUENCE [LARGE SCALE GENOMIC DNA]</scope>
    <source>
        <strain evidence="7 8">11-183</strain>
    </source>
</reference>
<dbReference type="Gene3D" id="3.90.79.10">
    <property type="entry name" value="Nucleoside Triphosphate Pyrophosphohydrolase"/>
    <property type="match status" value="1"/>
</dbReference>